<evidence type="ECO:0000313" key="2">
    <source>
        <dbReference type="EMBL" id="GAN78008.1"/>
    </source>
</evidence>
<keyword evidence="3" id="KW-1185">Reference proteome</keyword>
<evidence type="ECO:0000256" key="1">
    <source>
        <dbReference type="SAM" id="MobiDB-lite"/>
    </source>
</evidence>
<feature type="region of interest" description="Disordered" evidence="1">
    <location>
        <begin position="45"/>
        <end position="64"/>
    </location>
</feature>
<sequence length="64" mass="6522">MLPAWTRGRPQIAHRVADLTRCQAKLAGNACDAAVGTVQFNKPGADALPLGGVGPRLPTGDAAT</sequence>
<dbReference type="EMBL" id="BANB01000568">
    <property type="protein sequence ID" value="GAN78008.1"/>
    <property type="molecule type" value="Genomic_DNA"/>
</dbReference>
<evidence type="ECO:0000313" key="3">
    <source>
        <dbReference type="Proteomes" id="UP000032680"/>
    </source>
</evidence>
<proteinExistence type="predicted"/>
<organism evidence="2 3">
    <name type="scientific">Acidisphaera rubrifaciens HS-AP3</name>
    <dbReference type="NCBI Taxonomy" id="1231350"/>
    <lineage>
        <taxon>Bacteria</taxon>
        <taxon>Pseudomonadati</taxon>
        <taxon>Pseudomonadota</taxon>
        <taxon>Alphaproteobacteria</taxon>
        <taxon>Acetobacterales</taxon>
        <taxon>Acetobacteraceae</taxon>
        <taxon>Acidisphaera</taxon>
    </lineage>
</organism>
<gene>
    <name evidence="2" type="ORF">Asru_0568_03</name>
</gene>
<name>A0A0D6P9X5_9PROT</name>
<accession>A0A0D6P9X5</accession>
<dbReference type="Proteomes" id="UP000032680">
    <property type="component" value="Unassembled WGS sequence"/>
</dbReference>
<protein>
    <submittedName>
        <fullName evidence="2">Uncharacterized protein</fullName>
    </submittedName>
</protein>
<dbReference type="AlphaFoldDB" id="A0A0D6P9X5"/>
<reference evidence="2 3" key="1">
    <citation type="submission" date="2012-11" db="EMBL/GenBank/DDBJ databases">
        <title>Whole genome sequence of Acidisphaera rubrifaciens HS-AP3.</title>
        <authorList>
            <person name="Azuma Y."/>
            <person name="Higashiura N."/>
            <person name="Hirakawa H."/>
            <person name="Matsushita K."/>
        </authorList>
    </citation>
    <scope>NUCLEOTIDE SEQUENCE [LARGE SCALE GENOMIC DNA]</scope>
    <source>
        <strain evidence="2 3">HS-AP3</strain>
    </source>
</reference>
<comment type="caution">
    <text evidence="2">The sequence shown here is derived from an EMBL/GenBank/DDBJ whole genome shotgun (WGS) entry which is preliminary data.</text>
</comment>